<dbReference type="InterPro" id="IPR000620">
    <property type="entry name" value="EamA_dom"/>
</dbReference>
<feature type="transmembrane region" description="Helical" evidence="6">
    <location>
        <begin position="246"/>
        <end position="267"/>
    </location>
</feature>
<comment type="similarity">
    <text evidence="2">Belongs to the drug/metabolite transporter (DMT) superfamily. Plant drug/metabolite exporter (P-DME) (TC 2.A.7.4) family.</text>
</comment>
<feature type="domain" description="EamA" evidence="7">
    <location>
        <begin position="358"/>
        <end position="495"/>
    </location>
</feature>
<dbReference type="InterPro" id="IPR030184">
    <property type="entry name" value="WAT1-related"/>
</dbReference>
<feature type="transmembrane region" description="Helical" evidence="6">
    <location>
        <begin position="386"/>
        <end position="408"/>
    </location>
</feature>
<feature type="transmembrane region" description="Helical" evidence="6">
    <location>
        <begin position="95"/>
        <end position="114"/>
    </location>
</feature>
<evidence type="ECO:0000256" key="2">
    <source>
        <dbReference type="ARBA" id="ARBA00007635"/>
    </source>
</evidence>
<feature type="transmembrane region" description="Helical" evidence="6">
    <location>
        <begin position="451"/>
        <end position="471"/>
    </location>
</feature>
<evidence type="ECO:0000259" key="7">
    <source>
        <dbReference type="Pfam" id="PF00892"/>
    </source>
</evidence>
<evidence type="ECO:0000313" key="8">
    <source>
        <dbReference type="EMBL" id="PWA67769.1"/>
    </source>
</evidence>
<dbReference type="GO" id="GO:0016020">
    <property type="term" value="C:membrane"/>
    <property type="evidence" value="ECO:0007669"/>
    <property type="project" value="UniProtKB-SubCell"/>
</dbReference>
<proteinExistence type="inferred from homology"/>
<organism evidence="8 9">
    <name type="scientific">Artemisia annua</name>
    <name type="common">Sweet wormwood</name>
    <dbReference type="NCBI Taxonomy" id="35608"/>
    <lineage>
        <taxon>Eukaryota</taxon>
        <taxon>Viridiplantae</taxon>
        <taxon>Streptophyta</taxon>
        <taxon>Embryophyta</taxon>
        <taxon>Tracheophyta</taxon>
        <taxon>Spermatophyta</taxon>
        <taxon>Magnoliopsida</taxon>
        <taxon>eudicotyledons</taxon>
        <taxon>Gunneridae</taxon>
        <taxon>Pentapetalae</taxon>
        <taxon>asterids</taxon>
        <taxon>campanulids</taxon>
        <taxon>Asterales</taxon>
        <taxon>Asteraceae</taxon>
        <taxon>Asteroideae</taxon>
        <taxon>Anthemideae</taxon>
        <taxon>Artemisiinae</taxon>
        <taxon>Artemisia</taxon>
    </lineage>
</organism>
<dbReference type="EMBL" id="PKPP01003764">
    <property type="protein sequence ID" value="PWA67769.1"/>
    <property type="molecule type" value="Genomic_DNA"/>
</dbReference>
<dbReference type="AlphaFoldDB" id="A0A2U1N2P6"/>
<reference evidence="8 9" key="1">
    <citation type="journal article" date="2018" name="Mol. Plant">
        <title>The genome of Artemisia annua provides insight into the evolution of Asteraceae family and artemisinin biosynthesis.</title>
        <authorList>
            <person name="Shen Q."/>
            <person name="Zhang L."/>
            <person name="Liao Z."/>
            <person name="Wang S."/>
            <person name="Yan T."/>
            <person name="Shi P."/>
            <person name="Liu M."/>
            <person name="Fu X."/>
            <person name="Pan Q."/>
            <person name="Wang Y."/>
            <person name="Lv Z."/>
            <person name="Lu X."/>
            <person name="Zhang F."/>
            <person name="Jiang W."/>
            <person name="Ma Y."/>
            <person name="Chen M."/>
            <person name="Hao X."/>
            <person name="Li L."/>
            <person name="Tang Y."/>
            <person name="Lv G."/>
            <person name="Zhou Y."/>
            <person name="Sun X."/>
            <person name="Brodelius P.E."/>
            <person name="Rose J.K.C."/>
            <person name="Tang K."/>
        </authorList>
    </citation>
    <scope>NUCLEOTIDE SEQUENCE [LARGE SCALE GENOMIC DNA]</scope>
    <source>
        <strain evidence="9">cv. Huhao1</strain>
        <tissue evidence="8">Leaf</tissue>
    </source>
</reference>
<feature type="transmembrane region" description="Helical" evidence="6">
    <location>
        <begin position="315"/>
        <end position="335"/>
    </location>
</feature>
<feature type="transmembrane region" description="Helical" evidence="6">
    <location>
        <begin position="31"/>
        <end position="52"/>
    </location>
</feature>
<evidence type="ECO:0000313" key="9">
    <source>
        <dbReference type="Proteomes" id="UP000245207"/>
    </source>
</evidence>
<sequence>MMEYVGMVGTQVAQVLLMVYSKEAIADGMSSYSFIFYSNALASLILFPLSFIIHRSPNPPPLNLWVICGLFIMGLLGFLAQIFGYTGVSLSSATLGTTLLNLIPGCTFVLAIICRMEAANFRSKTTLAKSIGTVVSIAGAIIMTLYTGPAILPSTLKSEITNNLLAQPSNWVLGGILLSVDAIFASMYIIAQAFVLKKYPAVVTVMFSYCFICTILSGLASFIVEADLSEFNLQPKNRLSPNPPPLNLWVICGLFIMGLLGFLAQIFGYTGVSLSSATLGTTLLNLIPGCTFVLAIICRMEAANFRSKTTLAKSIGTVVSIAGAIIMTLYTGPAILPSTLKSEITNNLLAQPSNWVLGGILLSVDAIFASMYIIAQAFVLKKYPAVVTVMFSYCFICTILSGLASFIVEADLSEFNLQPKNRLFSVLYSGIFGYAFQVTVQSWCVRKRGPLFVAMFHPVGIIISNIIGVIFLGDGFYLGSLLGSVVVVAGFYTVMWGKAKEQKVAVINSSMSSNLDDKVAPLLQDVEEQNNRIA</sequence>
<dbReference type="Pfam" id="PF00892">
    <property type="entry name" value="EamA"/>
    <property type="match status" value="2"/>
</dbReference>
<comment type="caution">
    <text evidence="8">The sequence shown here is derived from an EMBL/GenBank/DDBJ whole genome shotgun (WGS) entry which is preliminary data.</text>
</comment>
<protein>
    <submittedName>
        <fullName evidence="8">EamA domain, WAT1-related protein</fullName>
    </submittedName>
</protein>
<dbReference type="PANTHER" id="PTHR31218">
    <property type="entry name" value="WAT1-RELATED PROTEIN"/>
    <property type="match status" value="1"/>
</dbReference>
<feature type="transmembrane region" description="Helical" evidence="6">
    <location>
        <begin position="202"/>
        <end position="226"/>
    </location>
</feature>
<feature type="transmembrane region" description="Helical" evidence="6">
    <location>
        <begin position="355"/>
        <end position="374"/>
    </location>
</feature>
<evidence type="ECO:0000256" key="5">
    <source>
        <dbReference type="ARBA" id="ARBA00023136"/>
    </source>
</evidence>
<gene>
    <name evidence="8" type="ORF">CTI12_AA314150</name>
</gene>
<keyword evidence="4 6" id="KW-1133">Transmembrane helix</keyword>
<comment type="subcellular location">
    <subcellularLocation>
        <location evidence="1">Membrane</location>
        <topology evidence="1">Multi-pass membrane protein</topology>
    </subcellularLocation>
</comment>
<dbReference type="InterPro" id="IPR037185">
    <property type="entry name" value="EmrE-like"/>
</dbReference>
<evidence type="ECO:0000256" key="6">
    <source>
        <dbReference type="SAM" id="Phobius"/>
    </source>
</evidence>
<feature type="domain" description="EamA" evidence="7">
    <location>
        <begin position="13"/>
        <end position="144"/>
    </location>
</feature>
<name>A0A2U1N2P6_ARTAN</name>
<evidence type="ECO:0000256" key="1">
    <source>
        <dbReference type="ARBA" id="ARBA00004141"/>
    </source>
</evidence>
<keyword evidence="3 6" id="KW-0812">Transmembrane</keyword>
<evidence type="ECO:0000256" key="3">
    <source>
        <dbReference type="ARBA" id="ARBA00022692"/>
    </source>
</evidence>
<accession>A0A2U1N2P6</accession>
<feature type="transmembrane region" description="Helical" evidence="6">
    <location>
        <begin position="477"/>
        <end position="495"/>
    </location>
</feature>
<dbReference type="Proteomes" id="UP000245207">
    <property type="component" value="Unassembled WGS sequence"/>
</dbReference>
<feature type="transmembrane region" description="Helical" evidence="6">
    <location>
        <begin position="126"/>
        <end position="151"/>
    </location>
</feature>
<feature type="transmembrane region" description="Helical" evidence="6">
    <location>
        <begin position="423"/>
        <end position="444"/>
    </location>
</feature>
<dbReference type="GO" id="GO:0022857">
    <property type="term" value="F:transmembrane transporter activity"/>
    <property type="evidence" value="ECO:0007669"/>
    <property type="project" value="InterPro"/>
</dbReference>
<dbReference type="OrthoDB" id="1728340at2759"/>
<feature type="transmembrane region" description="Helical" evidence="6">
    <location>
        <begin position="171"/>
        <end position="190"/>
    </location>
</feature>
<evidence type="ECO:0000256" key="4">
    <source>
        <dbReference type="ARBA" id="ARBA00022989"/>
    </source>
</evidence>
<dbReference type="SUPFAM" id="SSF103481">
    <property type="entry name" value="Multidrug resistance efflux transporter EmrE"/>
    <property type="match status" value="1"/>
</dbReference>
<feature type="transmembrane region" description="Helical" evidence="6">
    <location>
        <begin position="64"/>
        <end position="83"/>
    </location>
</feature>
<keyword evidence="9" id="KW-1185">Reference proteome</keyword>
<keyword evidence="5 6" id="KW-0472">Membrane</keyword>